<reference evidence="4" key="1">
    <citation type="journal article" date="2021" name="Nat. Microbiol.">
        <title>Cocultivation of an ultrasmall environmental parasitic bacterium with lytic ability against bacteria associated with wastewater foams.</title>
        <authorList>
            <person name="Batinovic S."/>
            <person name="Rose J.J.A."/>
            <person name="Ratcliffe J."/>
            <person name="Seviour R.J."/>
            <person name="Petrovski S."/>
        </authorList>
    </citation>
    <scope>NUCLEOTIDE SEQUENCE</scope>
    <source>
        <strain evidence="4">CON44</strain>
    </source>
</reference>
<dbReference type="RefSeq" id="WP_005192934.1">
    <property type="nucleotide sequence ID" value="NZ_CP045804.1"/>
</dbReference>
<organism evidence="4">
    <name type="scientific">Gordonia amarae</name>
    <dbReference type="NCBI Taxonomy" id="36821"/>
    <lineage>
        <taxon>Bacteria</taxon>
        <taxon>Bacillati</taxon>
        <taxon>Actinomycetota</taxon>
        <taxon>Actinomycetes</taxon>
        <taxon>Mycobacteriales</taxon>
        <taxon>Gordoniaceae</taxon>
        <taxon>Gordonia</taxon>
    </lineage>
</organism>
<evidence type="ECO:0000256" key="1">
    <source>
        <dbReference type="SAM" id="MobiDB-lite"/>
    </source>
</evidence>
<feature type="transmembrane region" description="Helical" evidence="2">
    <location>
        <begin position="26"/>
        <end position="46"/>
    </location>
</feature>
<keyword evidence="2" id="KW-1133">Transmembrane helix</keyword>
<dbReference type="NCBIfam" id="NF035953">
    <property type="entry name" value="integrity_Cei"/>
    <property type="match status" value="1"/>
</dbReference>
<evidence type="ECO:0000259" key="3">
    <source>
        <dbReference type="Pfam" id="PF13399"/>
    </source>
</evidence>
<evidence type="ECO:0000256" key="2">
    <source>
        <dbReference type="SAM" id="Phobius"/>
    </source>
</evidence>
<gene>
    <name evidence="4" type="primary">cei</name>
    <name evidence="4" type="ORF">GII30_10435</name>
</gene>
<proteinExistence type="predicted"/>
<dbReference type="Pfam" id="PF13399">
    <property type="entry name" value="LytR_C"/>
    <property type="match status" value="1"/>
</dbReference>
<sequence>MVSHIAAGTTTDRKGRPFRRRRKEPVLIAVTVLATIAVVVWCVAAVKSGDDATPTACNSPLPVPTSAAPTSTAATRTPGNPTTPTPSLTVVAKSEMESVAPAALSSFQVRVLNASGQRGAARSASDDLTAQGFTPAADTAYADDPVYVGQDLDCVAQIRFGPGGKSAAAAVWLAIPCAQLVDDGRRGTVVDVALGTYYQSRELSQDAQAALEALRLANPKDPATGADPGLVSAVHNQSC</sequence>
<name>A0A857KZA9_9ACTN</name>
<feature type="compositionally biased region" description="Low complexity" evidence="1">
    <location>
        <begin position="64"/>
        <end position="85"/>
    </location>
</feature>
<dbReference type="EMBL" id="CP045810">
    <property type="protein sequence ID" value="QHN39526.1"/>
    <property type="molecule type" value="Genomic_DNA"/>
</dbReference>
<dbReference type="AlphaFoldDB" id="A0A857KZA9"/>
<evidence type="ECO:0000313" key="4">
    <source>
        <dbReference type="EMBL" id="QHN39526.1"/>
    </source>
</evidence>
<keyword evidence="2" id="KW-0812">Transmembrane</keyword>
<feature type="region of interest" description="Disordered" evidence="1">
    <location>
        <begin position="50"/>
        <end position="85"/>
    </location>
</feature>
<dbReference type="InterPro" id="IPR027381">
    <property type="entry name" value="LytR/CpsA/Psr_C"/>
</dbReference>
<protein>
    <submittedName>
        <fullName evidence="4">Envelope integrity protein Cei</fullName>
    </submittedName>
</protein>
<accession>A0A857KZA9</accession>
<dbReference type="Gene3D" id="3.30.70.2390">
    <property type="match status" value="1"/>
</dbReference>
<feature type="domain" description="LytR/CpsA/Psr regulator C-terminal" evidence="3">
    <location>
        <begin position="107"/>
        <end position="198"/>
    </location>
</feature>
<keyword evidence="2" id="KW-0472">Membrane</keyword>